<keyword evidence="12" id="KW-0968">Cytoplasmic vesicle</keyword>
<dbReference type="InterPro" id="IPR040251">
    <property type="entry name" value="SEC31-like"/>
</dbReference>
<dbReference type="GO" id="GO:0030127">
    <property type="term" value="C:COPII vesicle coat"/>
    <property type="evidence" value="ECO:0007669"/>
    <property type="project" value="TreeGrafter"/>
</dbReference>
<evidence type="ECO:0000313" key="20">
    <source>
        <dbReference type="Proteomes" id="UP000504631"/>
    </source>
</evidence>
<keyword evidence="10" id="KW-0653">Protein transport</keyword>
<proteinExistence type="inferred from homology"/>
<keyword evidence="7" id="KW-0677">Repeat</keyword>
<comment type="similarity">
    <text evidence="3">Belongs to the WD repeat SEC31 family.</text>
</comment>
<dbReference type="GO" id="GO:0015031">
    <property type="term" value="P:protein transport"/>
    <property type="evidence" value="ECO:0007669"/>
    <property type="project" value="UniProtKB-KW"/>
</dbReference>
<dbReference type="FunFam" id="1.20.940.10:FF:000001">
    <property type="entry name" value="Protein transport protein Sec31A isoform A"/>
    <property type="match status" value="1"/>
</dbReference>
<evidence type="ECO:0000256" key="18">
    <source>
        <dbReference type="SAM" id="MobiDB-lite"/>
    </source>
</evidence>
<dbReference type="Gene3D" id="2.130.10.10">
    <property type="entry name" value="YVTN repeat-like/Quinoprotein amine dehydrogenase"/>
    <property type="match status" value="1"/>
</dbReference>
<dbReference type="GO" id="GO:0070971">
    <property type="term" value="C:endoplasmic reticulum exit site"/>
    <property type="evidence" value="ECO:0007669"/>
    <property type="project" value="TreeGrafter"/>
</dbReference>
<dbReference type="Proteomes" id="UP000504631">
    <property type="component" value="Unplaced"/>
</dbReference>
<evidence type="ECO:0000256" key="16">
    <source>
        <dbReference type="ARBA" id="ARBA00043112"/>
    </source>
</evidence>
<name>A0A6J3JRT1_9HYME</name>
<feature type="repeat" description="WD" evidence="17">
    <location>
        <begin position="114"/>
        <end position="156"/>
    </location>
</feature>
<evidence type="ECO:0000256" key="9">
    <source>
        <dbReference type="ARBA" id="ARBA00022892"/>
    </source>
</evidence>
<dbReference type="Gene3D" id="1.25.40.1030">
    <property type="match status" value="1"/>
</dbReference>
<dbReference type="InterPro" id="IPR015943">
    <property type="entry name" value="WD40/YVTN_repeat-like_dom_sf"/>
</dbReference>
<feature type="compositionally biased region" description="Polar residues" evidence="18">
    <location>
        <begin position="1058"/>
        <end position="1069"/>
    </location>
</feature>
<dbReference type="SMART" id="SM00320">
    <property type="entry name" value="WD40"/>
    <property type="match status" value="5"/>
</dbReference>
<feature type="compositionally biased region" description="Polar residues" evidence="18">
    <location>
        <begin position="932"/>
        <end position="953"/>
    </location>
</feature>
<dbReference type="GO" id="GO:0005789">
    <property type="term" value="C:endoplasmic reticulum membrane"/>
    <property type="evidence" value="ECO:0007669"/>
    <property type="project" value="UniProtKB-SubCell"/>
</dbReference>
<dbReference type="Pfam" id="PF12931">
    <property type="entry name" value="TPR_Sec16"/>
    <property type="match status" value="1"/>
</dbReference>
<evidence type="ECO:0000256" key="6">
    <source>
        <dbReference type="ARBA" id="ARBA00022574"/>
    </source>
</evidence>
<reference evidence="21" key="1">
    <citation type="submission" date="2025-08" db="UniProtKB">
        <authorList>
            <consortium name="RefSeq"/>
        </authorList>
    </citation>
    <scope>IDENTIFICATION</scope>
    <source>
        <tissue evidence="21">Muscle</tissue>
    </source>
</reference>
<keyword evidence="8" id="KW-0256">Endoplasmic reticulum</keyword>
<evidence type="ECO:0000259" key="19">
    <source>
        <dbReference type="Pfam" id="PF12931"/>
    </source>
</evidence>
<evidence type="ECO:0000313" key="21">
    <source>
        <dbReference type="RefSeq" id="XP_033343508.1"/>
    </source>
</evidence>
<evidence type="ECO:0000256" key="8">
    <source>
        <dbReference type="ARBA" id="ARBA00022824"/>
    </source>
</evidence>
<comment type="subcellular location">
    <subcellularLocation>
        <location evidence="1">Cytoplasmic vesicle membrane</location>
        <topology evidence="1">Peripheral membrane protein</topology>
        <orientation evidence="1">Cytoplasmic side</orientation>
    </subcellularLocation>
    <subcellularLocation>
        <location evidence="2">Endoplasmic reticulum membrane</location>
        <topology evidence="2">Peripheral membrane protein</topology>
    </subcellularLocation>
</comment>
<dbReference type="AlphaFoldDB" id="A0A6J3JRT1"/>
<keyword evidence="6 17" id="KW-0853">WD repeat</keyword>
<keyword evidence="5" id="KW-0963">Cytoplasm</keyword>
<evidence type="ECO:0000256" key="7">
    <source>
        <dbReference type="ARBA" id="ARBA00022737"/>
    </source>
</evidence>
<dbReference type="GO" id="GO:0090110">
    <property type="term" value="P:COPII-coated vesicle cargo loading"/>
    <property type="evidence" value="ECO:0007669"/>
    <property type="project" value="TreeGrafter"/>
</dbReference>
<accession>A0A6J3JRT1</accession>
<evidence type="ECO:0000256" key="5">
    <source>
        <dbReference type="ARBA" id="ARBA00022490"/>
    </source>
</evidence>
<evidence type="ECO:0000256" key="4">
    <source>
        <dbReference type="ARBA" id="ARBA00022448"/>
    </source>
</evidence>
<evidence type="ECO:0000256" key="14">
    <source>
        <dbReference type="ARBA" id="ARBA00039468"/>
    </source>
</evidence>
<evidence type="ECO:0000256" key="2">
    <source>
        <dbReference type="ARBA" id="ARBA00004406"/>
    </source>
</evidence>
<organism evidence="20 21">
    <name type="scientific">Bombus vosnesenskii</name>
    <dbReference type="NCBI Taxonomy" id="207650"/>
    <lineage>
        <taxon>Eukaryota</taxon>
        <taxon>Metazoa</taxon>
        <taxon>Ecdysozoa</taxon>
        <taxon>Arthropoda</taxon>
        <taxon>Hexapoda</taxon>
        <taxon>Insecta</taxon>
        <taxon>Pterygota</taxon>
        <taxon>Neoptera</taxon>
        <taxon>Endopterygota</taxon>
        <taxon>Hymenoptera</taxon>
        <taxon>Apocrita</taxon>
        <taxon>Aculeata</taxon>
        <taxon>Apoidea</taxon>
        <taxon>Anthophila</taxon>
        <taxon>Apidae</taxon>
        <taxon>Bombus</taxon>
        <taxon>Pyrobombus</taxon>
    </lineage>
</organism>
<keyword evidence="9" id="KW-0931">ER-Golgi transport</keyword>
<dbReference type="GO" id="GO:0005198">
    <property type="term" value="F:structural molecule activity"/>
    <property type="evidence" value="ECO:0007669"/>
    <property type="project" value="TreeGrafter"/>
</dbReference>
<gene>
    <name evidence="21" type="primary">LOC117230315</name>
</gene>
<evidence type="ECO:0000256" key="12">
    <source>
        <dbReference type="ARBA" id="ARBA00023329"/>
    </source>
</evidence>
<dbReference type="Pfam" id="PF00400">
    <property type="entry name" value="WD40"/>
    <property type="match status" value="2"/>
</dbReference>
<dbReference type="GeneID" id="117230315"/>
<dbReference type="FunFam" id="2.130.10.10:FF:000009">
    <property type="entry name" value="Protein transport protein Sec31A isoform A"/>
    <property type="match status" value="1"/>
</dbReference>
<dbReference type="GO" id="GO:0007029">
    <property type="term" value="P:endoplasmic reticulum organization"/>
    <property type="evidence" value="ECO:0007669"/>
    <property type="project" value="TreeGrafter"/>
</dbReference>
<keyword evidence="20" id="KW-1185">Reference proteome</keyword>
<dbReference type="Gene3D" id="1.20.940.10">
    <property type="entry name" value="Functional domain of the splicing factor Prp18"/>
    <property type="match status" value="1"/>
</dbReference>
<evidence type="ECO:0000256" key="3">
    <source>
        <dbReference type="ARBA" id="ARBA00009358"/>
    </source>
</evidence>
<dbReference type="InterPro" id="IPR001680">
    <property type="entry name" value="WD40_rpt"/>
</dbReference>
<evidence type="ECO:0000256" key="15">
    <source>
        <dbReference type="ARBA" id="ARBA00041470"/>
    </source>
</evidence>
<comment type="function">
    <text evidence="13">Component of the coat protein complex II (COPII) which promotes the formation of transport vesicles from the endoplasmic reticulum (ER). The coat has two main functions, the physical deformation of the endoplasmic reticulum membrane into vesicles and the selection of cargo molecules.</text>
</comment>
<evidence type="ECO:0000256" key="17">
    <source>
        <dbReference type="PROSITE-ProRule" id="PRU00221"/>
    </source>
</evidence>
<keyword evidence="4" id="KW-0813">Transport</keyword>
<dbReference type="CTD" id="35877"/>
<dbReference type="PROSITE" id="PS50294">
    <property type="entry name" value="WD_REPEATS_REGION"/>
    <property type="match status" value="2"/>
</dbReference>
<protein>
    <recommendedName>
        <fullName evidence="14">Protein transport protein Sec31A</fullName>
    </recommendedName>
    <alternativeName>
        <fullName evidence="16">SEC31-like protein 1</fullName>
    </alternativeName>
    <alternativeName>
        <fullName evidence="15">SEC31-related protein A</fullName>
    </alternativeName>
</protein>
<evidence type="ECO:0000256" key="13">
    <source>
        <dbReference type="ARBA" id="ARBA00025471"/>
    </source>
</evidence>
<evidence type="ECO:0000256" key="10">
    <source>
        <dbReference type="ARBA" id="ARBA00022927"/>
    </source>
</evidence>
<feature type="domain" description="Sec16 Sec23-binding" evidence="19">
    <location>
        <begin position="556"/>
        <end position="692"/>
    </location>
</feature>
<feature type="region of interest" description="Disordered" evidence="18">
    <location>
        <begin position="843"/>
        <end position="953"/>
    </location>
</feature>
<feature type="compositionally biased region" description="Pro residues" evidence="18">
    <location>
        <begin position="853"/>
        <end position="880"/>
    </location>
</feature>
<dbReference type="PANTHER" id="PTHR13923:SF11">
    <property type="entry name" value="SECRETORY 31, ISOFORM D"/>
    <property type="match status" value="1"/>
</dbReference>
<dbReference type="InterPro" id="IPR036322">
    <property type="entry name" value="WD40_repeat_dom_sf"/>
</dbReference>
<dbReference type="SUPFAM" id="SSF50978">
    <property type="entry name" value="WD40 repeat-like"/>
    <property type="match status" value="1"/>
</dbReference>
<dbReference type="InterPro" id="IPR024298">
    <property type="entry name" value="Sec16_Sec23-bd"/>
</dbReference>
<feature type="region of interest" description="Disordered" evidence="18">
    <location>
        <begin position="1044"/>
        <end position="1081"/>
    </location>
</feature>
<dbReference type="PROSITE" id="PS50082">
    <property type="entry name" value="WD_REPEATS_2"/>
    <property type="match status" value="2"/>
</dbReference>
<keyword evidence="11" id="KW-0472">Membrane</keyword>
<feature type="compositionally biased region" description="Low complexity" evidence="18">
    <location>
        <begin position="906"/>
        <end position="924"/>
    </location>
</feature>
<feature type="repeat" description="WD" evidence="17">
    <location>
        <begin position="251"/>
        <end position="284"/>
    </location>
</feature>
<sequence>MKIKELLKTVNVAWSPPAQHPILLAAGTAAQQLDASFNTSASLDLYSLNLQQPGYDLELKISVASDHRFHKIIWGSYGNNPAGIIVGGCDYGIIKIYSAAKMLANDNNYLISKTDRHTGPVRALDFNPFQANLLATGATENEIYIWDIVNTNSPMTPGVRSQPLEDVQHIAWNKQVQHILASTFSQRCTIWDLRKNEPIINLTDTNTKVRWKVVQWHPDVATQLCLASEDDQAPIIELWDLRFATSPLKTFQNHQRGVLSIAWNPHDSDLLLSCAKDNRILCWNPNSDAPNGEVICELAQTNQWIFDVSWCPRHPGLVVGSSFDGHAAVYSLLGGQQRMSAETSNKIVDSFPGMDPFTHAPPPVQTEPAVTLTKAPKWLKRPFGASFGFGGKLIIFENGPVDPNLPPNSNKRVIISQVVTQPELIQRSNELEEVLKTEQYSDYCKGKVDNTTDIYRKKIWNCVGAYFSENVTKNILNLLGYNIETMNNKLNQFVSQEDVNSITEGVGNLNNVLNGNIIDGSMVFDAIAQESKKTLLTAAKNKNIQINVSDDEDGLITQAILLGNIEAAVSLCFANKRYADAVILSMAAGPDLLARTQYRYFSEHSGALNSLINSLVSENWADVVNNADINCWKEVLIGIFIHSNPQERSALCDMLGDRLASSDDVTLKEQAQICYICSGNLNKMVESSNVEIQEIVELVVIMQKALETQNIRDVPIEGKIANVLSRYADMLAAEGDLDSALNYLGNSQDEKVVMLKDRLMRALGYIEESKVVPKAPAMQAYYDRTRRSVTGIQGVQNPLSTGSTRLFFDSNIAAPTKQSFAPPPNQFSTQQQQQMFGISPLQPHVQSMQPVPSLQPMPPIPSMQPMPPIPSMQSMPPIPSMPYDQISHSYTSTSVPQSLPPPPPSSASSGIGSRPPSAGPPARSKYIIDPSVKSTSTYGQTGFPQQTSSYQQIPPVSGYSSSNMYQPEVPMPTNTYSGQSLVSNVKETGTFKPVQLNVLSPLQNPPQSQMYEPIRMQPIQQTQMYGSENQPPMDRSNIYQAPVQPAGWNDPPAAKPSRIQSKQDYQPQNPILHPLRGTQPQPEPNVLQHDKFYPDTQASFNPQQYHQNILNQSNISQNIPNMAAQYAKPMEPTPPVAIARTPEPEKPKAPIPEQHMHLKTVFDELKNQCFENAKNPQIKRKIADVSRKLEVLYDCLRENKLSQNSLQGLHQISQMIQSGNYTGGLDLHTQLVSGPDFSQIASFMPGIKVLFLIALQLNVYIR</sequence>
<dbReference type="PANTHER" id="PTHR13923">
    <property type="entry name" value="SEC31-RELATED PROTEIN"/>
    <property type="match status" value="1"/>
</dbReference>
<evidence type="ECO:0000256" key="1">
    <source>
        <dbReference type="ARBA" id="ARBA00004180"/>
    </source>
</evidence>
<dbReference type="KEGG" id="bvk:117230315"/>
<dbReference type="RefSeq" id="XP_033343508.1">
    <property type="nucleotide sequence ID" value="XM_033487617.1"/>
</dbReference>
<evidence type="ECO:0000256" key="11">
    <source>
        <dbReference type="ARBA" id="ARBA00023136"/>
    </source>
</evidence>